<comment type="caution">
    <text evidence="1">The sequence shown here is derived from an EMBL/GenBank/DDBJ whole genome shotgun (WGS) entry which is preliminary data.</text>
</comment>
<reference evidence="1" key="2">
    <citation type="submission" date="2020-09" db="EMBL/GenBank/DDBJ databases">
        <authorList>
            <person name="Sun Q."/>
            <person name="Ohkuma M."/>
        </authorList>
    </citation>
    <scope>NUCLEOTIDE SEQUENCE</scope>
    <source>
        <strain evidence="1">JCM 4403</strain>
    </source>
</reference>
<sequence>MRGRRGSDWVLPGTSDGFVTAARVAASAVGAGLAAAVAGGASGRARAAAQVTPIEEARIPRMLLSLDIVRQICPSRS</sequence>
<reference evidence="1" key="1">
    <citation type="journal article" date="2014" name="Int. J. Syst. Evol. Microbiol.">
        <title>Complete genome sequence of Corynebacterium casei LMG S-19264T (=DSM 44701T), isolated from a smear-ripened cheese.</title>
        <authorList>
            <consortium name="US DOE Joint Genome Institute (JGI-PGF)"/>
            <person name="Walter F."/>
            <person name="Albersmeier A."/>
            <person name="Kalinowski J."/>
            <person name="Ruckert C."/>
        </authorList>
    </citation>
    <scope>NUCLEOTIDE SEQUENCE</scope>
    <source>
        <strain evidence="1">JCM 4403</strain>
    </source>
</reference>
<dbReference type="EMBL" id="BMTU01000013">
    <property type="protein sequence ID" value="GGQ99210.1"/>
    <property type="molecule type" value="Genomic_DNA"/>
</dbReference>
<gene>
    <name evidence="1" type="ORF">GCM10010280_53650</name>
</gene>
<proteinExistence type="predicted"/>
<protein>
    <submittedName>
        <fullName evidence="1">Uncharacterized protein</fullName>
    </submittedName>
</protein>
<accession>A0A918F422</accession>
<organism evidence="1 2">
    <name type="scientific">Streptomyces pilosus</name>
    <dbReference type="NCBI Taxonomy" id="28893"/>
    <lineage>
        <taxon>Bacteria</taxon>
        <taxon>Bacillati</taxon>
        <taxon>Actinomycetota</taxon>
        <taxon>Actinomycetes</taxon>
        <taxon>Kitasatosporales</taxon>
        <taxon>Streptomycetaceae</taxon>
        <taxon>Streptomyces</taxon>
    </lineage>
</organism>
<name>A0A918F422_9ACTN</name>
<evidence type="ECO:0000313" key="2">
    <source>
        <dbReference type="Proteomes" id="UP000656732"/>
    </source>
</evidence>
<dbReference type="Proteomes" id="UP000656732">
    <property type="component" value="Unassembled WGS sequence"/>
</dbReference>
<dbReference type="AlphaFoldDB" id="A0A918F422"/>
<evidence type="ECO:0000313" key="1">
    <source>
        <dbReference type="EMBL" id="GGQ99210.1"/>
    </source>
</evidence>
<keyword evidence="2" id="KW-1185">Reference proteome</keyword>